<evidence type="ECO:0000313" key="3">
    <source>
        <dbReference type="Proteomes" id="UP001382727"/>
    </source>
</evidence>
<dbReference type="CDD" id="cd14797">
    <property type="entry name" value="DUF302"/>
    <property type="match status" value="1"/>
</dbReference>
<dbReference type="RefSeq" id="WP_338749167.1">
    <property type="nucleotide sequence ID" value="NZ_CP144913.1"/>
</dbReference>
<dbReference type="PANTHER" id="PTHR38342:SF1">
    <property type="entry name" value="SLR5037 PROTEIN"/>
    <property type="match status" value="1"/>
</dbReference>
<dbReference type="Gene3D" id="3.30.310.70">
    <property type="entry name" value="TT1751-like domain"/>
    <property type="match status" value="1"/>
</dbReference>
<protein>
    <submittedName>
        <fullName evidence="2">DUF302 domain-containing protein</fullName>
    </submittedName>
</protein>
<evidence type="ECO:0000313" key="2">
    <source>
        <dbReference type="EMBL" id="WXB76313.1"/>
    </source>
</evidence>
<sequence length="149" mass="15870">MLSTSVDTAAHREEIDMQYAMTTAVDAPFAETLAATREALADQGFGVLTEIDLAATLKAKVDADIEPHVILGACRPQLAEQAVTREASIGLLLPCNVVVRADGDQRTVVEALDPDTMVGVTENEQLQDVAREARTRLDAALTALPTRVG</sequence>
<dbReference type="Proteomes" id="UP001382727">
    <property type="component" value="Chromosome"/>
</dbReference>
<reference evidence="2 3" key="1">
    <citation type="submission" date="2024-02" db="EMBL/GenBank/DDBJ databases">
        <title>Janibacter sp. nov., isolated from gut of marine sandworm.</title>
        <authorList>
            <person name="Kim B."/>
            <person name="Jun M.O."/>
            <person name="Shin N.-R."/>
        </authorList>
    </citation>
    <scope>NUCLEOTIDE SEQUENCE [LARGE SCALE GENOMIC DNA]</scope>
    <source>
        <strain evidence="2 3">A1S7</strain>
    </source>
</reference>
<gene>
    <name evidence="2" type="ORF">V1351_15430</name>
</gene>
<proteinExistence type="predicted"/>
<dbReference type="SUPFAM" id="SSF103247">
    <property type="entry name" value="TT1751-like"/>
    <property type="match status" value="1"/>
</dbReference>
<dbReference type="PANTHER" id="PTHR38342">
    <property type="entry name" value="SLR5037 PROTEIN"/>
    <property type="match status" value="1"/>
</dbReference>
<feature type="domain" description="DUF302" evidence="1">
    <location>
        <begin position="51"/>
        <end position="114"/>
    </location>
</feature>
<keyword evidence="3" id="KW-1185">Reference proteome</keyword>
<dbReference type="InterPro" id="IPR016796">
    <property type="entry name" value="UCP021774"/>
</dbReference>
<dbReference type="PIRSF" id="PIRSF021774">
    <property type="entry name" value="UCP021774"/>
    <property type="match status" value="1"/>
</dbReference>
<evidence type="ECO:0000259" key="1">
    <source>
        <dbReference type="Pfam" id="PF03625"/>
    </source>
</evidence>
<dbReference type="EMBL" id="CP144913">
    <property type="protein sequence ID" value="WXB76313.1"/>
    <property type="molecule type" value="Genomic_DNA"/>
</dbReference>
<accession>A0ABZ2MH33</accession>
<organism evidence="2 3">
    <name type="scientific">Janibacter alittae</name>
    <dbReference type="NCBI Taxonomy" id="3115209"/>
    <lineage>
        <taxon>Bacteria</taxon>
        <taxon>Bacillati</taxon>
        <taxon>Actinomycetota</taxon>
        <taxon>Actinomycetes</taxon>
        <taxon>Micrococcales</taxon>
        <taxon>Intrasporangiaceae</taxon>
        <taxon>Janibacter</taxon>
    </lineage>
</organism>
<dbReference type="Pfam" id="PF03625">
    <property type="entry name" value="DUF302"/>
    <property type="match status" value="1"/>
</dbReference>
<name>A0ABZ2MH33_9MICO</name>
<dbReference type="InterPro" id="IPR035923">
    <property type="entry name" value="TT1751-like_sf"/>
</dbReference>
<dbReference type="InterPro" id="IPR005180">
    <property type="entry name" value="DUF302"/>
</dbReference>